<evidence type="ECO:0000256" key="9">
    <source>
        <dbReference type="HAMAP-Rule" id="MF_01038"/>
    </source>
</evidence>
<dbReference type="InterPro" id="IPR017850">
    <property type="entry name" value="Alkaline_phosphatase_core_sf"/>
</dbReference>
<feature type="domain" description="Metalloenzyme" evidence="14">
    <location>
        <begin position="3"/>
        <end position="501"/>
    </location>
</feature>
<feature type="domain" description="BPG-independent PGAM N-terminal" evidence="15">
    <location>
        <begin position="87"/>
        <end position="297"/>
    </location>
</feature>
<evidence type="ECO:0000259" key="14">
    <source>
        <dbReference type="Pfam" id="PF01676"/>
    </source>
</evidence>
<comment type="similarity">
    <text evidence="4 9">Belongs to the BPG-independent phosphoglycerate mutase family.</text>
</comment>
<evidence type="ECO:0000256" key="13">
    <source>
        <dbReference type="PIRSR" id="PIRSR001492-3"/>
    </source>
</evidence>
<feature type="binding site" evidence="9 13">
    <location>
        <position position="446"/>
    </location>
    <ligand>
        <name>Mn(2+)</name>
        <dbReference type="ChEBI" id="CHEBI:29035"/>
        <label>2</label>
    </ligand>
</feature>
<gene>
    <name evidence="9" type="primary">gpmI</name>
    <name evidence="16" type="ORF">ABR82_00355</name>
</gene>
<feature type="binding site" evidence="9 13">
    <location>
        <position position="445"/>
    </location>
    <ligand>
        <name>Mn(2+)</name>
        <dbReference type="ChEBI" id="CHEBI:29035"/>
        <label>2</label>
    </ligand>
</feature>
<accession>A0A0R2RKN8</accession>
<feature type="binding site" evidence="9 13">
    <location>
        <position position="67"/>
    </location>
    <ligand>
        <name>Mn(2+)</name>
        <dbReference type="ChEBI" id="CHEBI:29035"/>
        <label>2</label>
    </ligand>
</feature>
<keyword evidence="7 9" id="KW-0464">Manganese</keyword>
<feature type="binding site" evidence="9 13">
    <location>
        <position position="11"/>
    </location>
    <ligand>
        <name>Mn(2+)</name>
        <dbReference type="ChEBI" id="CHEBI:29035"/>
        <label>2</label>
    </ligand>
</feature>
<evidence type="ECO:0000256" key="4">
    <source>
        <dbReference type="ARBA" id="ARBA00008819"/>
    </source>
</evidence>
<dbReference type="Pfam" id="PF06415">
    <property type="entry name" value="iPGM_N"/>
    <property type="match status" value="1"/>
</dbReference>
<dbReference type="InterPro" id="IPR005995">
    <property type="entry name" value="Pgm_bpd_ind"/>
</dbReference>
<feature type="active site" description="Phosphoserine intermediate" evidence="9 11">
    <location>
        <position position="67"/>
    </location>
</feature>
<dbReference type="SUPFAM" id="SSF64158">
    <property type="entry name" value="2,3-Bisphosphoglycerate-independent phosphoglycerate mutase, substrate-binding domain"/>
    <property type="match status" value="1"/>
</dbReference>
<dbReference type="FunFam" id="3.40.1450.10:FF:000002">
    <property type="entry name" value="2,3-bisphosphoglycerate-independent phosphoglycerate mutase"/>
    <property type="match status" value="1"/>
</dbReference>
<feature type="binding site" evidence="9 12">
    <location>
        <position position="337"/>
    </location>
    <ligand>
        <name>substrate</name>
    </ligand>
</feature>
<comment type="subunit">
    <text evidence="9">Monomer.</text>
</comment>
<evidence type="ECO:0000256" key="8">
    <source>
        <dbReference type="ARBA" id="ARBA00023235"/>
    </source>
</evidence>
<dbReference type="EMBL" id="LIBO01000002">
    <property type="protein sequence ID" value="KRO63220.1"/>
    <property type="molecule type" value="Genomic_DNA"/>
</dbReference>
<dbReference type="Gene3D" id="3.40.1450.10">
    <property type="entry name" value="BPG-independent phosphoglycerate mutase, domain B"/>
    <property type="match status" value="1"/>
</dbReference>
<comment type="cofactor">
    <cofactor evidence="9">
        <name>Mn(2+)</name>
        <dbReference type="ChEBI" id="CHEBI:29035"/>
    </cofactor>
    <text evidence="9">Binds 2 manganese ions per subunit.</text>
</comment>
<dbReference type="NCBIfam" id="TIGR01307">
    <property type="entry name" value="pgm_bpd_ind"/>
    <property type="match status" value="1"/>
</dbReference>
<dbReference type="Proteomes" id="UP000051269">
    <property type="component" value="Unassembled WGS sequence"/>
</dbReference>
<evidence type="ECO:0000259" key="15">
    <source>
        <dbReference type="Pfam" id="PF06415"/>
    </source>
</evidence>
<evidence type="ECO:0000256" key="3">
    <source>
        <dbReference type="ARBA" id="ARBA00004798"/>
    </source>
</evidence>
<dbReference type="GO" id="GO:0005829">
    <property type="term" value="C:cytosol"/>
    <property type="evidence" value="ECO:0007669"/>
    <property type="project" value="TreeGrafter"/>
</dbReference>
<comment type="pathway">
    <text evidence="3 9">Carbohydrate degradation; glycolysis; pyruvate from D-glyceraldehyde 3-phosphate: step 3/5.</text>
</comment>
<dbReference type="InterPro" id="IPR006124">
    <property type="entry name" value="Metalloenzyme"/>
</dbReference>
<keyword evidence="8 9" id="KW-0413">Isomerase</keyword>
<evidence type="ECO:0000256" key="6">
    <source>
        <dbReference type="ARBA" id="ARBA00023152"/>
    </source>
</evidence>
<dbReference type="GO" id="GO:0030145">
    <property type="term" value="F:manganese ion binding"/>
    <property type="evidence" value="ECO:0007669"/>
    <property type="project" value="UniProtKB-UniRule"/>
</dbReference>
<dbReference type="InterPro" id="IPR036646">
    <property type="entry name" value="PGAM_B_sf"/>
</dbReference>
<dbReference type="GO" id="GO:0006007">
    <property type="term" value="P:glucose catabolic process"/>
    <property type="evidence" value="ECO:0007669"/>
    <property type="project" value="InterPro"/>
</dbReference>
<organism evidence="16 17">
    <name type="scientific">Verrucomicrobia subdivision 6 bacterium BACL9 MAG-120507-bin52</name>
    <dbReference type="NCBI Taxonomy" id="1655590"/>
    <lineage>
        <taxon>Bacteria</taxon>
        <taxon>Pseudomonadati</taxon>
        <taxon>Verrucomicrobiota</taxon>
        <taxon>Verrucomicrobiia</taxon>
        <taxon>Verrucomicrobiales</taxon>
        <taxon>Verrucomicrobia subdivision 6</taxon>
    </lineage>
</organism>
<dbReference type="InterPro" id="IPR011258">
    <property type="entry name" value="BPG-indep_PGM_N"/>
</dbReference>
<keyword evidence="5 9" id="KW-0479">Metal-binding</keyword>
<dbReference type="UniPathway" id="UPA00109">
    <property type="reaction ID" value="UER00186"/>
</dbReference>
<feature type="binding site" evidence="9 13">
    <location>
        <position position="404"/>
    </location>
    <ligand>
        <name>Mn(2+)</name>
        <dbReference type="ChEBI" id="CHEBI:29035"/>
        <label>1</label>
    </ligand>
</feature>
<feature type="binding site" evidence="9 12">
    <location>
        <begin position="156"/>
        <end position="157"/>
    </location>
    <ligand>
        <name>substrate</name>
    </ligand>
</feature>
<feature type="binding site" evidence="9 12">
    <location>
        <position position="194"/>
    </location>
    <ligand>
        <name>substrate</name>
    </ligand>
</feature>
<dbReference type="PANTHER" id="PTHR31637:SF0">
    <property type="entry name" value="2,3-BISPHOSPHOGLYCERATE-INDEPENDENT PHOSPHOGLYCERATE MUTASE"/>
    <property type="match status" value="1"/>
</dbReference>
<feature type="binding site" evidence="9 12">
    <location>
        <position position="126"/>
    </location>
    <ligand>
        <name>substrate</name>
    </ligand>
</feature>
<dbReference type="GO" id="GO:0006096">
    <property type="term" value="P:glycolytic process"/>
    <property type="evidence" value="ECO:0007669"/>
    <property type="project" value="UniProtKB-UniRule"/>
</dbReference>
<comment type="function">
    <text evidence="2 9">Catalyzes the interconversion of 2-phosphoglycerate and 3-phosphoglycerate.</text>
</comment>
<comment type="catalytic activity">
    <reaction evidence="1 9">
        <text>(2R)-2-phosphoglycerate = (2R)-3-phosphoglycerate</text>
        <dbReference type="Rhea" id="RHEA:15901"/>
        <dbReference type="ChEBI" id="CHEBI:58272"/>
        <dbReference type="ChEBI" id="CHEBI:58289"/>
        <dbReference type="EC" id="5.4.2.12"/>
    </reaction>
</comment>
<dbReference type="PANTHER" id="PTHR31637">
    <property type="entry name" value="2,3-BISPHOSPHOGLYCERATE-INDEPENDENT PHOSPHOGLYCERATE MUTASE"/>
    <property type="match status" value="1"/>
</dbReference>
<evidence type="ECO:0000256" key="12">
    <source>
        <dbReference type="PIRSR" id="PIRSR001492-2"/>
    </source>
</evidence>
<dbReference type="Pfam" id="PF01676">
    <property type="entry name" value="Metalloenzyme"/>
    <property type="match status" value="1"/>
</dbReference>
<dbReference type="PIRSF" id="PIRSF001492">
    <property type="entry name" value="IPGAM"/>
    <property type="match status" value="1"/>
</dbReference>
<evidence type="ECO:0000256" key="5">
    <source>
        <dbReference type="ARBA" id="ARBA00022723"/>
    </source>
</evidence>
<dbReference type="AlphaFoldDB" id="A0A0R2RKN8"/>
<reference evidence="16 17" key="1">
    <citation type="submission" date="2015-10" db="EMBL/GenBank/DDBJ databases">
        <title>Metagenome-Assembled Genomes uncover a global brackish microbiome.</title>
        <authorList>
            <person name="Hugerth L.W."/>
            <person name="Larsson J."/>
            <person name="Alneberg J."/>
            <person name="Lindh M.V."/>
            <person name="Legrand C."/>
            <person name="Pinhassi J."/>
            <person name="Andersson A.F."/>
        </authorList>
    </citation>
    <scope>NUCLEOTIDE SEQUENCE [LARGE SCALE GENOMIC DNA]</scope>
    <source>
        <strain evidence="16">BACL18 MAG-120507-bin52</strain>
    </source>
</reference>
<evidence type="ECO:0000256" key="11">
    <source>
        <dbReference type="PIRSR" id="PIRSR001492-1"/>
    </source>
</evidence>
<protein>
    <recommendedName>
        <fullName evidence="9 10">2,3-bisphosphoglycerate-independent phosphoglycerate mutase</fullName>
        <shortName evidence="9">BPG-independent PGAM</shortName>
        <shortName evidence="9">Phosphoglyceromutase</shortName>
        <shortName evidence="9">iPGM</shortName>
        <ecNumber evidence="9 10">5.4.2.12</ecNumber>
    </recommendedName>
</protein>
<proteinExistence type="inferred from homology"/>
<evidence type="ECO:0000256" key="1">
    <source>
        <dbReference type="ARBA" id="ARBA00000370"/>
    </source>
</evidence>
<evidence type="ECO:0000256" key="10">
    <source>
        <dbReference type="NCBIfam" id="TIGR01307"/>
    </source>
</evidence>
<dbReference type="GO" id="GO:0004619">
    <property type="term" value="F:phosphoglycerate mutase activity"/>
    <property type="evidence" value="ECO:0007669"/>
    <property type="project" value="UniProtKB-UniRule"/>
</dbReference>
<dbReference type="CDD" id="cd16010">
    <property type="entry name" value="iPGM"/>
    <property type="match status" value="1"/>
</dbReference>
<dbReference type="HAMAP" id="MF_01038">
    <property type="entry name" value="GpmI"/>
    <property type="match status" value="1"/>
</dbReference>
<comment type="caution">
    <text evidence="16">The sequence shown here is derived from an EMBL/GenBank/DDBJ whole genome shotgun (WGS) entry which is preliminary data.</text>
</comment>
<evidence type="ECO:0000256" key="7">
    <source>
        <dbReference type="ARBA" id="ARBA00023211"/>
    </source>
</evidence>
<sequence length="516" mass="56551">MKKPVLLLIRDGWGINPAGRSGAEKQGDATLLASTPAHDQLYREYPMSRLQASGLQVGLPEGQMGNSEVGHLNLGAGRIVYQELTRINLAVADRSLKKNPVLQKCFQVAQGKRLHFLGLVSDGGVHSNVEHLNALVQLASQSGHRDIMVHAMTDGRDCSPTSGHAFIQKLEAQLATCPGARLATIIGRYYAMDRDRRWDRVQLARDLFVDGKGATITSPTSAIAELYAAGKTDEFIPPLSLLGSASPLIRDGDTLFFFNFRADRMRQIVRALADPNFSDFPSPHRLKVQVFTMTPYEADFTQMGFQHLFTPLPMNDLLGEVVASHHRTQCRLAETEKYPHVTYFFNGGQETPNPHEERVMVPSPKVATYDLQPEMSAPLLTERVVERIEKGLDDLIILNFANPDMVGHTGVLSAGIRAVETIDRCVGDVLRDLAKVGGKALVTADHGNCEQMLEKSGTPHTAHTTNLVHCLYVAPDSHQYSLADGILADVAPTLLEMLGLPKPMAMTGNSLLRGKK</sequence>
<dbReference type="EC" id="5.4.2.12" evidence="9 10"/>
<feature type="binding site" evidence="9 12">
    <location>
        <begin position="261"/>
        <end position="264"/>
    </location>
    <ligand>
        <name>substrate</name>
    </ligand>
</feature>
<evidence type="ECO:0000313" key="16">
    <source>
        <dbReference type="EMBL" id="KRO63220.1"/>
    </source>
</evidence>
<keyword evidence="6 9" id="KW-0324">Glycolysis</keyword>
<evidence type="ECO:0000256" key="2">
    <source>
        <dbReference type="ARBA" id="ARBA00002315"/>
    </source>
</evidence>
<dbReference type="Gene3D" id="3.40.720.10">
    <property type="entry name" value="Alkaline Phosphatase, subunit A"/>
    <property type="match status" value="1"/>
</dbReference>
<feature type="binding site" evidence="9 13">
    <location>
        <position position="408"/>
    </location>
    <ligand>
        <name>Mn(2+)</name>
        <dbReference type="ChEBI" id="CHEBI:29035"/>
        <label>1</label>
    </ligand>
</feature>
<dbReference type="SUPFAM" id="SSF53649">
    <property type="entry name" value="Alkaline phosphatase-like"/>
    <property type="match status" value="1"/>
</dbReference>
<evidence type="ECO:0000313" key="17">
    <source>
        <dbReference type="Proteomes" id="UP000051269"/>
    </source>
</evidence>
<name>A0A0R2RKN8_9BACT</name>
<feature type="binding site" evidence="9 12">
    <location>
        <position position="188"/>
    </location>
    <ligand>
        <name>substrate</name>
    </ligand>
</feature>
<feature type="binding site" evidence="9 13">
    <location>
        <position position="463"/>
    </location>
    <ligand>
        <name>Mn(2+)</name>
        <dbReference type="ChEBI" id="CHEBI:29035"/>
        <label>1</label>
    </ligand>
</feature>